<protein>
    <submittedName>
        <fullName evidence="1">DUF2624 domain-containing protein</fullName>
    </submittedName>
</protein>
<proteinExistence type="predicted"/>
<organism evidence="1 2">
    <name type="scientific">Peribacillus deserti</name>
    <dbReference type="NCBI Taxonomy" id="673318"/>
    <lineage>
        <taxon>Bacteria</taxon>
        <taxon>Bacillati</taxon>
        <taxon>Bacillota</taxon>
        <taxon>Bacilli</taxon>
        <taxon>Bacillales</taxon>
        <taxon>Bacillaceae</taxon>
        <taxon>Peribacillus</taxon>
    </lineage>
</organism>
<gene>
    <name evidence="1" type="ORF">CUU66_05420</name>
</gene>
<keyword evidence="2" id="KW-1185">Reference proteome</keyword>
<name>A0A2N5M9G0_9BACI</name>
<dbReference type="Proteomes" id="UP000234748">
    <property type="component" value="Unassembled WGS sequence"/>
</dbReference>
<dbReference type="OrthoDB" id="2969575at2"/>
<dbReference type="InterPro" id="IPR020277">
    <property type="entry name" value="DUF2624"/>
</dbReference>
<comment type="caution">
    <text evidence="1">The sequence shown here is derived from an EMBL/GenBank/DDBJ whole genome shotgun (WGS) entry which is preliminary data.</text>
</comment>
<reference evidence="1 2" key="1">
    <citation type="submission" date="2017-11" db="EMBL/GenBank/DDBJ databases">
        <title>Comparitive Functional Genomics of Dry Heat Resistant strains isolated from the Viking Spacecraft.</title>
        <authorList>
            <person name="Seuylemezian A."/>
            <person name="Cooper K."/>
            <person name="Vaishampayan P."/>
        </authorList>
    </citation>
    <scope>NUCLEOTIDE SEQUENCE [LARGE SCALE GENOMIC DNA]</scope>
    <source>
        <strain evidence="1 2">V1-29</strain>
    </source>
</reference>
<accession>A0A2N5M9G0</accession>
<evidence type="ECO:0000313" key="2">
    <source>
        <dbReference type="Proteomes" id="UP000234748"/>
    </source>
</evidence>
<dbReference type="Pfam" id="PF11116">
    <property type="entry name" value="DUF2624"/>
    <property type="match status" value="1"/>
</dbReference>
<dbReference type="AlphaFoldDB" id="A0A2N5M9G0"/>
<dbReference type="EMBL" id="PGUY01000014">
    <property type="protein sequence ID" value="PLT30989.1"/>
    <property type="molecule type" value="Genomic_DNA"/>
</dbReference>
<dbReference type="RefSeq" id="WP_101640651.1">
    <property type="nucleotide sequence ID" value="NZ_PGUY01000014.1"/>
</dbReference>
<sequence>MKFYEMMVNQKINNIKRDELLKIGRQYGVILSPEHAEKIASILNGKNINIFDPQQRQQVIQNIAAIAGKKTALQIESIFNKLT</sequence>
<evidence type="ECO:0000313" key="1">
    <source>
        <dbReference type="EMBL" id="PLT30989.1"/>
    </source>
</evidence>